<dbReference type="OrthoDB" id="8375282at2"/>
<dbReference type="Proteomes" id="UP000545286">
    <property type="component" value="Unassembled WGS sequence"/>
</dbReference>
<reference evidence="2 3" key="1">
    <citation type="submission" date="2020-08" db="EMBL/GenBank/DDBJ databases">
        <title>Sequencing the genomes of 1000 actinobacteria strains.</title>
        <authorList>
            <person name="Klenk H.-P."/>
        </authorList>
    </citation>
    <scope>NUCLEOTIDE SEQUENCE [LARGE SCALE GENOMIC DNA]</scope>
    <source>
        <strain evidence="2 3">DSM 20419</strain>
    </source>
</reference>
<comment type="caution">
    <text evidence="2">The sequence shown here is derived from an EMBL/GenBank/DDBJ whole genome shotgun (WGS) entry which is preliminary data.</text>
</comment>
<dbReference type="RefSeq" id="WP_068482922.1">
    <property type="nucleotide sequence ID" value="NZ_CZJS01000136.1"/>
</dbReference>
<gene>
    <name evidence="2" type="ORF">FHX72_001941</name>
</gene>
<dbReference type="EMBL" id="JACHWJ010000002">
    <property type="protein sequence ID" value="MBB2957804.1"/>
    <property type="molecule type" value="Genomic_DNA"/>
</dbReference>
<feature type="domain" description="SnoaL-like" evidence="1">
    <location>
        <begin position="10"/>
        <end position="113"/>
    </location>
</feature>
<accession>A0A7W4UNQ8</accession>
<dbReference type="SUPFAM" id="SSF54427">
    <property type="entry name" value="NTF2-like"/>
    <property type="match status" value="1"/>
</dbReference>
<evidence type="ECO:0000313" key="2">
    <source>
        <dbReference type="EMBL" id="MBB2957804.1"/>
    </source>
</evidence>
<organism evidence="2 3">
    <name type="scientific">Pseudoclavibacter helvolus</name>
    <dbReference type="NCBI Taxonomy" id="255205"/>
    <lineage>
        <taxon>Bacteria</taxon>
        <taxon>Bacillati</taxon>
        <taxon>Actinomycetota</taxon>
        <taxon>Actinomycetes</taxon>
        <taxon>Micrococcales</taxon>
        <taxon>Microbacteriaceae</taxon>
        <taxon>Pseudoclavibacter</taxon>
    </lineage>
</organism>
<dbReference type="Pfam" id="PF12680">
    <property type="entry name" value="SnoaL_2"/>
    <property type="match status" value="1"/>
</dbReference>
<evidence type="ECO:0000313" key="3">
    <source>
        <dbReference type="Proteomes" id="UP000545286"/>
    </source>
</evidence>
<protein>
    <recommendedName>
        <fullName evidence="1">SnoaL-like domain-containing protein</fullName>
    </recommendedName>
</protein>
<name>A0A7W4UNQ8_9MICO</name>
<dbReference type="InterPro" id="IPR032710">
    <property type="entry name" value="NTF2-like_dom_sf"/>
</dbReference>
<dbReference type="AlphaFoldDB" id="A0A7W4UNQ8"/>
<dbReference type="InterPro" id="IPR037401">
    <property type="entry name" value="SnoaL-like"/>
</dbReference>
<sequence length="128" mass="13706">MNAFETFTKYDTSLAAGDLPAVAAILAPDVIWHQPGNNPLSGRAVGPEGVLAHLGRFFELSSGSFRLATKTAAANGDLVVATVEFSAQREGRTPLAQSGIDVFRIVDGHIAEVWLFSEDQAAEDEFWS</sequence>
<proteinExistence type="predicted"/>
<keyword evidence="3" id="KW-1185">Reference proteome</keyword>
<dbReference type="Gene3D" id="3.10.450.50">
    <property type="match status" value="1"/>
</dbReference>
<evidence type="ECO:0000259" key="1">
    <source>
        <dbReference type="Pfam" id="PF12680"/>
    </source>
</evidence>